<evidence type="ECO:0000313" key="1">
    <source>
        <dbReference type="EMBL" id="GIQ82748.1"/>
    </source>
</evidence>
<proteinExistence type="predicted"/>
<sequence>MGRDGGSVPADETPKATAKPIGWSSDWVCGKEAPKRFPNICFLRDHMPEYLALSQGERDAVYEAALVEKQDHLNMVRDIIEWAKEYDRVHGRRRQ</sequence>
<name>A0A9K3CUV5_9EUKA</name>
<evidence type="ECO:0000313" key="2">
    <source>
        <dbReference type="Proteomes" id="UP000265618"/>
    </source>
</evidence>
<keyword evidence="2" id="KW-1185">Reference proteome</keyword>
<reference evidence="1 2" key="1">
    <citation type="journal article" date="2018" name="PLoS ONE">
        <title>The draft genome of Kipferlia bialata reveals reductive genome evolution in fornicate parasites.</title>
        <authorList>
            <person name="Tanifuji G."/>
            <person name="Takabayashi S."/>
            <person name="Kume K."/>
            <person name="Takagi M."/>
            <person name="Nakayama T."/>
            <person name="Kamikawa R."/>
            <person name="Inagaki Y."/>
            <person name="Hashimoto T."/>
        </authorList>
    </citation>
    <scope>NUCLEOTIDE SEQUENCE [LARGE SCALE GENOMIC DNA]</scope>
    <source>
        <strain evidence="1">NY0173</strain>
    </source>
</reference>
<accession>A0A9K3CUV5</accession>
<organism evidence="1 2">
    <name type="scientific">Kipferlia bialata</name>
    <dbReference type="NCBI Taxonomy" id="797122"/>
    <lineage>
        <taxon>Eukaryota</taxon>
        <taxon>Metamonada</taxon>
        <taxon>Carpediemonas-like organisms</taxon>
        <taxon>Kipferlia</taxon>
    </lineage>
</organism>
<dbReference type="AlphaFoldDB" id="A0A9K3CUV5"/>
<gene>
    <name evidence="1" type="ORF">KIPB_003941</name>
</gene>
<dbReference type="Proteomes" id="UP000265618">
    <property type="component" value="Unassembled WGS sequence"/>
</dbReference>
<dbReference type="EMBL" id="BDIP01000799">
    <property type="protein sequence ID" value="GIQ82748.1"/>
    <property type="molecule type" value="Genomic_DNA"/>
</dbReference>
<protein>
    <submittedName>
        <fullName evidence="1">Uncharacterized protein</fullName>
    </submittedName>
</protein>
<comment type="caution">
    <text evidence="1">The sequence shown here is derived from an EMBL/GenBank/DDBJ whole genome shotgun (WGS) entry which is preliminary data.</text>
</comment>